<evidence type="ECO:0000313" key="3">
    <source>
        <dbReference type="Proteomes" id="UP001595891"/>
    </source>
</evidence>
<feature type="transmembrane region" description="Helical" evidence="1">
    <location>
        <begin position="80"/>
        <end position="103"/>
    </location>
</feature>
<keyword evidence="1" id="KW-0812">Transmembrane</keyword>
<feature type="transmembrane region" description="Helical" evidence="1">
    <location>
        <begin position="239"/>
        <end position="259"/>
    </location>
</feature>
<dbReference type="Proteomes" id="UP001595891">
    <property type="component" value="Unassembled WGS sequence"/>
</dbReference>
<feature type="transmembrane region" description="Helical" evidence="1">
    <location>
        <begin position="164"/>
        <end position="182"/>
    </location>
</feature>
<accession>A0ABV9ERZ4</accession>
<sequence length="271" mass="29099">MSPMTAKLVGLLVVPVLVLLIGFRPVSGRRVARFATEYDVTLTRGTRPVLSAYLARTSRWRAGGGAIGWLAAGVLTSSGYHYFLGVAGYLVGAIAAEVGAPLPMPEGRRRASLVVRRPGDRLTWGARWGPVLIVAALGVHTWLYQVWPKAAQAKVPSSQVILDLAGIVLATAVLWLACRFIVMRPRPVRAADLGEADDGIRASSLQTISGASLALMCLAALDAMWAMLLDLDAPEPYNWVMNVLACAMLLAALYSWFGIRTRPRPATKVPA</sequence>
<evidence type="ECO:0000256" key="1">
    <source>
        <dbReference type="SAM" id="Phobius"/>
    </source>
</evidence>
<organism evidence="2 3">
    <name type="scientific">Sphaerisporangium corydalis</name>
    <dbReference type="NCBI Taxonomy" id="1441875"/>
    <lineage>
        <taxon>Bacteria</taxon>
        <taxon>Bacillati</taxon>
        <taxon>Actinomycetota</taxon>
        <taxon>Actinomycetes</taxon>
        <taxon>Streptosporangiales</taxon>
        <taxon>Streptosporangiaceae</taxon>
        <taxon>Sphaerisporangium</taxon>
    </lineage>
</organism>
<name>A0ABV9ERZ4_9ACTN</name>
<feature type="transmembrane region" description="Helical" evidence="1">
    <location>
        <begin position="124"/>
        <end position="144"/>
    </location>
</feature>
<evidence type="ECO:0000313" key="2">
    <source>
        <dbReference type="EMBL" id="MFC4591923.1"/>
    </source>
</evidence>
<dbReference type="EMBL" id="JBHSFN010000039">
    <property type="protein sequence ID" value="MFC4591923.1"/>
    <property type="molecule type" value="Genomic_DNA"/>
</dbReference>
<keyword evidence="1" id="KW-0472">Membrane</keyword>
<protein>
    <submittedName>
        <fullName evidence="2">Uncharacterized protein</fullName>
    </submittedName>
</protein>
<feature type="transmembrane region" description="Helical" evidence="1">
    <location>
        <begin position="203"/>
        <end position="227"/>
    </location>
</feature>
<proteinExistence type="predicted"/>
<keyword evidence="1" id="KW-1133">Transmembrane helix</keyword>
<comment type="caution">
    <text evidence="2">The sequence shown here is derived from an EMBL/GenBank/DDBJ whole genome shotgun (WGS) entry which is preliminary data.</text>
</comment>
<gene>
    <name evidence="2" type="ORF">ACFO8L_37955</name>
</gene>
<reference evidence="3" key="1">
    <citation type="journal article" date="2019" name="Int. J. Syst. Evol. Microbiol.">
        <title>The Global Catalogue of Microorganisms (GCM) 10K type strain sequencing project: providing services to taxonomists for standard genome sequencing and annotation.</title>
        <authorList>
            <consortium name="The Broad Institute Genomics Platform"/>
            <consortium name="The Broad Institute Genome Sequencing Center for Infectious Disease"/>
            <person name="Wu L."/>
            <person name="Ma J."/>
        </authorList>
    </citation>
    <scope>NUCLEOTIDE SEQUENCE [LARGE SCALE GENOMIC DNA]</scope>
    <source>
        <strain evidence="3">CCUG 49560</strain>
    </source>
</reference>
<dbReference type="RefSeq" id="WP_262846100.1">
    <property type="nucleotide sequence ID" value="NZ_JANZYP010000044.1"/>
</dbReference>
<keyword evidence="3" id="KW-1185">Reference proteome</keyword>